<dbReference type="GO" id="GO:0005881">
    <property type="term" value="C:cytoplasmic microtubule"/>
    <property type="evidence" value="ECO:0007669"/>
    <property type="project" value="TreeGrafter"/>
</dbReference>
<feature type="compositionally biased region" description="Pro residues" evidence="4">
    <location>
        <begin position="223"/>
        <end position="234"/>
    </location>
</feature>
<reference evidence="5" key="1">
    <citation type="submission" date="2022-03" db="EMBL/GenBank/DDBJ databases">
        <authorList>
            <person name="Martin C."/>
        </authorList>
    </citation>
    <scope>NUCLEOTIDE SEQUENCE</scope>
</reference>
<dbReference type="Proteomes" id="UP000749559">
    <property type="component" value="Unassembled WGS sequence"/>
</dbReference>
<feature type="region of interest" description="Disordered" evidence="4">
    <location>
        <begin position="1016"/>
        <end position="1270"/>
    </location>
</feature>
<dbReference type="GO" id="GO:0000226">
    <property type="term" value="P:microtubule cytoskeleton organization"/>
    <property type="evidence" value="ECO:0007669"/>
    <property type="project" value="TreeGrafter"/>
</dbReference>
<sequence length="1771" mass="196527">MEEDVVLSHLRDSSYKQRSQVLDDLRIQVRRNGGKLPLSSHLEMYKALSFTLSDKDWDVRHKCIQLINELVPQAGDELDMCMSVILHMLIPNMGDSKITIRRAVIQTLHVYMKHTENLTRLFSAIVKFGLENDDRKIVKEVTVALPMLFTQEFKTRNFFEIAQSLTKKLVDSSSDENNIAKSAEISLEKLKNLVGESTFNSYLQKLSPPLRKFYMKTTGNEIPPDPSIRAPPSPKRQLSRNNIVNDGGYVDYDNNTQRRDGYASMYNKASPRRQISLEGFEFGIIPSHIMGKLEDTSNHRSRNQAMEELFDIVQDLEDPQELLPHAQQFISFLNNLLDDPNFKITLAALDILAVVVEKLEGGVAPYLKSFASAIAKRMVDNKIVIRQSIMKIAMNLMHVNTLSRHEILNTICWNLNNRNSRVRAETLNIVIATLSKFPSYEFDLGEICQTIAMMLVDSKRQVRQACMECFSLIAQAMGAGKLGPLVKAVDNVELNDGGDGVMAAVQARLARRQLPKVSQDGLVEYAITIPTSARLGSSNLPAGADIEWIMQASGGGGNSARSTRSDTIELESLSSASARSTPTVPPGPYDSPKRFMSAGRGKGKLPWEEEQESRLPFSMHPSSAPVGGQQSRYSKEDDIPPVKTKNTWEDSPNSSDGKKMKKRQAGLSSTQRDPSPDSNTYMGIYKQKVKFQTSEGLRVMSSTLPVREKQEAENAFTSQSAPASQRGGLYSNNASPTKATKSPFSTFSNSDKAFQRADLASSWPDHKPNKPKLDPISAPETPSGMYPPDWSESTEDKKGSGINESPIPMKPTLARGSASRRRKVPPIAVSDKGSVENGGKDSARDSAYAGSLGSTMERADEEDEMMLTSLRKIRNSASKKKAKKIWEKLEQQTSAASSRSPSPGDENLGESGIYSPFSTLSPRDDDSPLPWGTEKSYRKGALNGKPESPFESKPKLVSKKPPKASLNNNHSPESENAPMRSDSKSEISLGDYNPLGGATFRENHTSDVAIVGRGYSDDPIVAEPKPSYPTSKARERRRMNKGSLLSPLGMASMHSHGSVDIDDDKIPDAIVGRGMFDSSASGSDLLTSSSPSLEKVDVRQSRSNNQRDANDPPAIYGVRMKNNSQEDIDDQLESDDDMSNFSGMSMSKTMRDKMEQRQLQKQEESERRQQQKQDDAERRRAEKERKQREEKERQDRQKAREKMRLRQISQEDMSAKVPLGKPPAASTPPRRKTKSPPEFSPSYEKRIGSGTGASPYAKDEEELTPCNNPSNVMNDAMKGINNEDWEIKCESINNIRRLALHHPDVVIPKLHDVLLKLTAEVRNLRSQVSRLAIAAVGDCFANLKKCMDADLDNTVKVLLNKNGDSNSFIREDVDKALTQMVENVTSQRALVALVAGGCSHKNMVVRKTAAQHLIVVIEKMGPGRCMSGIKDVTDKVLLTAASFVVDNSPETRWYGRKIFQILMSHQDFDKMLNKYVTSNIRTVKDVVDGIRSKGLGDKPTDTPSAKPRRSGQGSRSRGSSAGSSMLESTASATPSSSTSSKRRLNYNSEDIQDMVKDICTMLSNNDYRERNNGIMEFRRLAEEQPDVLNAHSVKIFDKFIPRLNDSNSKVNISALTTFLELIPMLRDVLVGQVVNQVVGVVASNMASNNKEISEKAKIILNVLVEQLDGAILLQPFVNQASSDNLRIKPDMIEKLANLIPTIYTRKRAQVAMHVLPLVWKLIASGASNTKTMMVKLIKALHVEMGQGLIDAGSTHLNPRQLQTLKDLIDER</sequence>
<dbReference type="InterPro" id="IPR016024">
    <property type="entry name" value="ARM-type_fold"/>
</dbReference>
<feature type="compositionally biased region" description="Low complexity" evidence="4">
    <location>
        <begin position="1510"/>
        <end position="1539"/>
    </location>
</feature>
<dbReference type="GO" id="GO:0005929">
    <property type="term" value="C:cilium"/>
    <property type="evidence" value="ECO:0007669"/>
    <property type="project" value="TreeGrafter"/>
</dbReference>
<evidence type="ECO:0000256" key="4">
    <source>
        <dbReference type="SAM" id="MobiDB-lite"/>
    </source>
</evidence>
<evidence type="ECO:0000256" key="2">
    <source>
        <dbReference type="ARBA" id="ARBA00022490"/>
    </source>
</evidence>
<feature type="region of interest" description="Disordered" evidence="4">
    <location>
        <begin position="215"/>
        <end position="256"/>
    </location>
</feature>
<evidence type="ECO:0000256" key="1">
    <source>
        <dbReference type="ARBA" id="ARBA00004245"/>
    </source>
</evidence>
<feature type="compositionally biased region" description="Basic and acidic residues" evidence="4">
    <location>
        <begin position="1490"/>
        <end position="1500"/>
    </location>
</feature>
<dbReference type="EMBL" id="CAIIXF020000008">
    <property type="protein sequence ID" value="CAH1793130.1"/>
    <property type="molecule type" value="Genomic_DNA"/>
</dbReference>
<name>A0A8J1UNU9_OWEFU</name>
<evidence type="ECO:0000313" key="5">
    <source>
        <dbReference type="EMBL" id="CAH1793130.1"/>
    </source>
</evidence>
<dbReference type="SMART" id="SM01349">
    <property type="entry name" value="TOG"/>
    <property type="match status" value="4"/>
</dbReference>
<dbReference type="PANTHER" id="PTHR21567:SF87">
    <property type="entry name" value="CRESCERIN-LIKE PROTEIN CHE-12"/>
    <property type="match status" value="1"/>
</dbReference>
<feature type="compositionally biased region" description="Low complexity" evidence="4">
    <location>
        <begin position="1078"/>
        <end position="1093"/>
    </location>
</feature>
<dbReference type="GO" id="GO:0008017">
    <property type="term" value="F:microtubule binding"/>
    <property type="evidence" value="ECO:0007669"/>
    <property type="project" value="TreeGrafter"/>
</dbReference>
<dbReference type="Pfam" id="PF12348">
    <property type="entry name" value="CLASP_N"/>
    <property type="match status" value="1"/>
</dbReference>
<dbReference type="OrthoDB" id="63891at2759"/>
<dbReference type="Gene3D" id="1.25.10.10">
    <property type="entry name" value="Leucine-rich Repeat Variant"/>
    <property type="match status" value="4"/>
</dbReference>
<feature type="compositionally biased region" description="Basic residues" evidence="4">
    <location>
        <begin position="871"/>
        <end position="883"/>
    </location>
</feature>
<protein>
    <submittedName>
        <fullName evidence="5">Uncharacterized protein</fullName>
    </submittedName>
</protein>
<feature type="compositionally biased region" description="Polar residues" evidence="4">
    <location>
        <begin position="666"/>
        <end position="681"/>
    </location>
</feature>
<feature type="compositionally biased region" description="Polar residues" evidence="4">
    <location>
        <begin position="891"/>
        <end position="901"/>
    </location>
</feature>
<feature type="compositionally biased region" description="Polar residues" evidence="4">
    <location>
        <begin position="730"/>
        <end position="752"/>
    </location>
</feature>
<feature type="region of interest" description="Disordered" evidence="4">
    <location>
        <begin position="1490"/>
        <end position="1546"/>
    </location>
</feature>
<feature type="compositionally biased region" description="Basic and acidic residues" evidence="4">
    <location>
        <begin position="1149"/>
        <end position="1204"/>
    </location>
</feature>
<gene>
    <name evidence="5" type="ORF">OFUS_LOCUS18018</name>
</gene>
<feature type="compositionally biased region" description="Basic and acidic residues" evidence="4">
    <location>
        <begin position="764"/>
        <end position="773"/>
    </location>
</feature>
<evidence type="ECO:0000256" key="3">
    <source>
        <dbReference type="ARBA" id="ARBA00023212"/>
    </source>
</evidence>
<keyword evidence="6" id="KW-1185">Reference proteome</keyword>
<accession>A0A8J1UNU9</accession>
<dbReference type="PANTHER" id="PTHR21567">
    <property type="entry name" value="CLASP"/>
    <property type="match status" value="1"/>
</dbReference>
<feature type="compositionally biased region" description="Polar residues" evidence="4">
    <location>
        <begin position="1139"/>
        <end position="1148"/>
    </location>
</feature>
<dbReference type="Pfam" id="PF21041">
    <property type="entry name" value="XMAP215_CLASP_TOG"/>
    <property type="match status" value="1"/>
</dbReference>
<organism evidence="5 6">
    <name type="scientific">Owenia fusiformis</name>
    <name type="common">Polychaete worm</name>
    <dbReference type="NCBI Taxonomy" id="6347"/>
    <lineage>
        <taxon>Eukaryota</taxon>
        <taxon>Metazoa</taxon>
        <taxon>Spiralia</taxon>
        <taxon>Lophotrochozoa</taxon>
        <taxon>Annelida</taxon>
        <taxon>Polychaeta</taxon>
        <taxon>Sedentaria</taxon>
        <taxon>Canalipalpata</taxon>
        <taxon>Sabellida</taxon>
        <taxon>Oweniida</taxon>
        <taxon>Oweniidae</taxon>
        <taxon>Owenia</taxon>
    </lineage>
</organism>
<proteinExistence type="predicted"/>
<feature type="region of interest" description="Disordered" evidence="4">
    <location>
        <begin position="702"/>
        <end position="1001"/>
    </location>
</feature>
<keyword evidence="3" id="KW-0206">Cytoskeleton</keyword>
<dbReference type="InterPro" id="IPR011989">
    <property type="entry name" value="ARM-like"/>
</dbReference>
<dbReference type="InterPro" id="IPR048491">
    <property type="entry name" value="XMAP215_CLASP_TOG"/>
</dbReference>
<keyword evidence="2" id="KW-0963">Cytoplasm</keyword>
<dbReference type="InterPro" id="IPR024395">
    <property type="entry name" value="CLASP_N_dom"/>
</dbReference>
<evidence type="ECO:0000313" key="6">
    <source>
        <dbReference type="Proteomes" id="UP000749559"/>
    </source>
</evidence>
<dbReference type="SUPFAM" id="SSF48371">
    <property type="entry name" value="ARM repeat"/>
    <property type="match status" value="2"/>
</dbReference>
<feature type="compositionally biased region" description="Acidic residues" evidence="4">
    <location>
        <begin position="1126"/>
        <end position="1138"/>
    </location>
</feature>
<dbReference type="InterPro" id="IPR034085">
    <property type="entry name" value="TOG"/>
</dbReference>
<feature type="region of interest" description="Disordered" evidence="4">
    <location>
        <begin position="572"/>
        <end position="684"/>
    </location>
</feature>
<comment type="subcellular location">
    <subcellularLocation>
        <location evidence="1">Cytoplasm</location>
        <location evidence="1">Cytoskeleton</location>
    </subcellularLocation>
</comment>
<comment type="caution">
    <text evidence="5">The sequence shown here is derived from an EMBL/GenBank/DDBJ whole genome shotgun (WGS) entry which is preliminary data.</text>
</comment>